<protein>
    <submittedName>
        <fullName evidence="2">Uncharacterized protein</fullName>
    </submittedName>
</protein>
<evidence type="ECO:0000313" key="3">
    <source>
        <dbReference type="Proteomes" id="UP000827549"/>
    </source>
</evidence>
<feature type="chain" id="PRO_5042202160" evidence="1">
    <location>
        <begin position="18"/>
        <end position="224"/>
    </location>
</feature>
<reference evidence="2" key="1">
    <citation type="submission" date="2023-10" db="EMBL/GenBank/DDBJ databases">
        <authorList>
            <person name="Noh H."/>
        </authorList>
    </citation>
    <scope>NUCLEOTIDE SEQUENCE</scope>
    <source>
        <strain evidence="2">DUCC4014</strain>
    </source>
</reference>
<proteinExistence type="predicted"/>
<dbReference type="GeneID" id="87804999"/>
<gene>
    <name evidence="2" type="ORF">LOC62_01G001745</name>
</gene>
<accession>A0AAF1BHZ7</accession>
<feature type="signal peptide" evidence="1">
    <location>
        <begin position="1"/>
        <end position="17"/>
    </location>
</feature>
<evidence type="ECO:0000313" key="2">
    <source>
        <dbReference type="EMBL" id="WOO78195.1"/>
    </source>
</evidence>
<sequence length="224" mass="24104">MKIIAICTLLLVPTLLAAPAPAAQPGIESLLDPETLAGLDLSFLDESLPRHLDKKDCTYQINLIITKARAYYGPFQPVYMFGETVYERCGDTGCSGAVRQYQNTPLVWNTTLSASGITTRAVWVAHASVITAIFTALQNQTNFNSGCNYWTAPQAVGTIASSVCGGQFNYLSVMAFQSNALSVGDGGWCDPNNLSNLINNAKSNSDMFKSYQVVPLNQLVCSAS</sequence>
<dbReference type="RefSeq" id="XP_062624227.1">
    <property type="nucleotide sequence ID" value="XM_062768243.1"/>
</dbReference>
<dbReference type="EMBL" id="CP086714">
    <property type="protein sequence ID" value="WOO78195.1"/>
    <property type="molecule type" value="Genomic_DNA"/>
</dbReference>
<dbReference type="AlphaFoldDB" id="A0AAF1BHZ7"/>
<keyword evidence="3" id="KW-1185">Reference proteome</keyword>
<keyword evidence="1" id="KW-0732">Signal</keyword>
<name>A0AAF1BHZ7_9TREE</name>
<dbReference type="Proteomes" id="UP000827549">
    <property type="component" value="Chromosome 1"/>
</dbReference>
<organism evidence="2 3">
    <name type="scientific">Vanrija pseudolonga</name>
    <dbReference type="NCBI Taxonomy" id="143232"/>
    <lineage>
        <taxon>Eukaryota</taxon>
        <taxon>Fungi</taxon>
        <taxon>Dikarya</taxon>
        <taxon>Basidiomycota</taxon>
        <taxon>Agaricomycotina</taxon>
        <taxon>Tremellomycetes</taxon>
        <taxon>Trichosporonales</taxon>
        <taxon>Trichosporonaceae</taxon>
        <taxon>Vanrija</taxon>
    </lineage>
</organism>
<evidence type="ECO:0000256" key="1">
    <source>
        <dbReference type="SAM" id="SignalP"/>
    </source>
</evidence>